<reference evidence="3 4" key="1">
    <citation type="submission" date="2016-10" db="EMBL/GenBank/DDBJ databases">
        <authorList>
            <person name="de Groot N.N."/>
        </authorList>
    </citation>
    <scope>NUCLEOTIDE SEQUENCE [LARGE SCALE GENOMIC DNA]</scope>
    <source>
        <strain evidence="3 4">DSM 21741</strain>
    </source>
</reference>
<dbReference type="Gene3D" id="2.60.120.620">
    <property type="entry name" value="q2cbj1_9rhob like domain"/>
    <property type="match status" value="1"/>
</dbReference>
<gene>
    <name evidence="3" type="ORF">SAMN04488543_2171</name>
</gene>
<sequence>MSSQSTTAVAQRPLPSDLADHAQAYADQGFVLVRGLLSKEEAAELRQETHRLLASLAVQDDPTWGSAAGVSGGAATRLQHLHDAQFYSAAYSRLLVDPRFTDVVAAVLGTPNVQLHHTKLFVKPPENGSPFPLHQDHPFFPHTEHRVGAAIFHLDDAPVEKGCIRVVPGSHHGGPREHDPEGSFHLPDVPFDSATAVPAEAGDVIFFSYLTIHGSGVNVSTEARTTWLVQYRDPADRPLTRSHDHSLGQGMMLAGVDPTGRKPL</sequence>
<dbReference type="PANTHER" id="PTHR21308:SF1">
    <property type="entry name" value="PHYTANOYL-COA DIOXYGENASE, PEROXISOMAL"/>
    <property type="match status" value="1"/>
</dbReference>
<dbReference type="InterPro" id="IPR008775">
    <property type="entry name" value="Phytyl_CoA_dOase-like"/>
</dbReference>
<dbReference type="STRING" id="546871.SAMN04488543_2171"/>
<evidence type="ECO:0000256" key="2">
    <source>
        <dbReference type="SAM" id="MobiDB-lite"/>
    </source>
</evidence>
<feature type="region of interest" description="Disordered" evidence="2">
    <location>
        <begin position="238"/>
        <end position="264"/>
    </location>
</feature>
<dbReference type="Pfam" id="PF05721">
    <property type="entry name" value="PhyH"/>
    <property type="match status" value="1"/>
</dbReference>
<dbReference type="OrthoDB" id="9814777at2"/>
<keyword evidence="4" id="KW-1185">Reference proteome</keyword>
<evidence type="ECO:0000313" key="3">
    <source>
        <dbReference type="EMBL" id="SDS67754.1"/>
    </source>
</evidence>
<keyword evidence="3" id="KW-0560">Oxidoreductase</keyword>
<dbReference type="GO" id="GO:0048244">
    <property type="term" value="F:phytanoyl-CoA dioxygenase activity"/>
    <property type="evidence" value="ECO:0007669"/>
    <property type="project" value="InterPro"/>
</dbReference>
<dbReference type="SUPFAM" id="SSF51197">
    <property type="entry name" value="Clavaminate synthase-like"/>
    <property type="match status" value="1"/>
</dbReference>
<dbReference type="InterPro" id="IPR047128">
    <property type="entry name" value="PhyH"/>
</dbReference>
<protein>
    <submittedName>
        <fullName evidence="3">Phytanoyl-CoA dioxygenase (PhyH)</fullName>
    </submittedName>
</protein>
<dbReference type="EMBL" id="LT629749">
    <property type="protein sequence ID" value="SDS67754.1"/>
    <property type="molecule type" value="Genomic_DNA"/>
</dbReference>
<organism evidence="3 4">
    <name type="scientific">Friedmanniella luteola</name>
    <dbReference type="NCBI Taxonomy" id="546871"/>
    <lineage>
        <taxon>Bacteria</taxon>
        <taxon>Bacillati</taxon>
        <taxon>Actinomycetota</taxon>
        <taxon>Actinomycetes</taxon>
        <taxon>Propionibacteriales</taxon>
        <taxon>Nocardioidaceae</taxon>
        <taxon>Friedmanniella</taxon>
    </lineage>
</organism>
<dbReference type="PANTHER" id="PTHR21308">
    <property type="entry name" value="PHYTANOYL-COA ALPHA-HYDROXYLASE"/>
    <property type="match status" value="1"/>
</dbReference>
<keyword evidence="3" id="KW-0223">Dioxygenase</keyword>
<accession>A0A1H1U5P5</accession>
<dbReference type="GO" id="GO:0001561">
    <property type="term" value="P:fatty acid alpha-oxidation"/>
    <property type="evidence" value="ECO:0007669"/>
    <property type="project" value="InterPro"/>
</dbReference>
<proteinExistence type="inferred from homology"/>
<evidence type="ECO:0000256" key="1">
    <source>
        <dbReference type="ARBA" id="ARBA00005830"/>
    </source>
</evidence>
<dbReference type="AlphaFoldDB" id="A0A1H1U5P5"/>
<name>A0A1H1U5P5_9ACTN</name>
<evidence type="ECO:0000313" key="4">
    <source>
        <dbReference type="Proteomes" id="UP000199092"/>
    </source>
</evidence>
<comment type="similarity">
    <text evidence="1">Belongs to the PhyH family.</text>
</comment>
<dbReference type="RefSeq" id="WP_091412833.1">
    <property type="nucleotide sequence ID" value="NZ_LT629749.1"/>
</dbReference>
<dbReference type="Proteomes" id="UP000199092">
    <property type="component" value="Chromosome I"/>
</dbReference>